<dbReference type="InterPro" id="IPR014284">
    <property type="entry name" value="RNA_pol_sigma-70_dom"/>
</dbReference>
<dbReference type="GO" id="GO:0003677">
    <property type="term" value="F:DNA binding"/>
    <property type="evidence" value="ECO:0007669"/>
    <property type="project" value="InterPro"/>
</dbReference>
<feature type="domain" description="RNA polymerase sigma-70 region 2" evidence="5">
    <location>
        <begin position="25"/>
        <end position="91"/>
    </location>
</feature>
<dbReference type="PANTHER" id="PTHR43133:SF51">
    <property type="entry name" value="RNA POLYMERASE SIGMA FACTOR"/>
    <property type="match status" value="1"/>
</dbReference>
<dbReference type="CDD" id="cd06171">
    <property type="entry name" value="Sigma70_r4"/>
    <property type="match status" value="1"/>
</dbReference>
<dbReference type="OrthoDB" id="9785675at2"/>
<dbReference type="PANTHER" id="PTHR43133">
    <property type="entry name" value="RNA POLYMERASE ECF-TYPE SIGMA FACTO"/>
    <property type="match status" value="1"/>
</dbReference>
<comment type="similarity">
    <text evidence="1">Belongs to the sigma-70 factor family. ECF subfamily.</text>
</comment>
<evidence type="ECO:0000256" key="3">
    <source>
        <dbReference type="ARBA" id="ARBA00023082"/>
    </source>
</evidence>
<organism evidence="7 8">
    <name type="scientific">Roseiflexus castenholzii (strain DSM 13941 / HLO8)</name>
    <dbReference type="NCBI Taxonomy" id="383372"/>
    <lineage>
        <taxon>Bacteria</taxon>
        <taxon>Bacillati</taxon>
        <taxon>Chloroflexota</taxon>
        <taxon>Chloroflexia</taxon>
        <taxon>Chloroflexales</taxon>
        <taxon>Roseiflexineae</taxon>
        <taxon>Roseiflexaceae</taxon>
        <taxon>Roseiflexus</taxon>
    </lineage>
</organism>
<dbReference type="eggNOG" id="COG1595">
    <property type="taxonomic scope" value="Bacteria"/>
</dbReference>
<dbReference type="AlphaFoldDB" id="A7NKY4"/>
<dbReference type="GO" id="GO:0006352">
    <property type="term" value="P:DNA-templated transcription initiation"/>
    <property type="evidence" value="ECO:0007669"/>
    <property type="project" value="InterPro"/>
</dbReference>
<dbReference type="SUPFAM" id="SSF88659">
    <property type="entry name" value="Sigma3 and sigma4 domains of RNA polymerase sigma factors"/>
    <property type="match status" value="1"/>
</dbReference>
<feature type="domain" description="RNA polymerase sigma factor 70 region 4 type 2" evidence="6">
    <location>
        <begin position="122"/>
        <end position="174"/>
    </location>
</feature>
<sequence>MVALSDEDALIQRSIEGDHAAFAQLVERYAGAVFNLAYRMLGNAQEAEDASQEIFLKVYANLARFDRERKFSTWLLSIGSNYCIDRLRRRRFAWLTLDDTVLTIPNPGKGPEHSAIEREERDAVQRALLRLPPAYREVAVLRYWHDLSYEEIVQALGLPESTIKTRLHRARRMLADALRSEGVVQEEMPLQE</sequence>
<dbReference type="SUPFAM" id="SSF88946">
    <property type="entry name" value="Sigma2 domain of RNA polymerase sigma factors"/>
    <property type="match status" value="1"/>
</dbReference>
<dbReference type="Proteomes" id="UP000000263">
    <property type="component" value="Chromosome"/>
</dbReference>
<evidence type="ECO:0000313" key="7">
    <source>
        <dbReference type="EMBL" id="ABU58154.1"/>
    </source>
</evidence>
<evidence type="ECO:0000313" key="8">
    <source>
        <dbReference type="Proteomes" id="UP000000263"/>
    </source>
</evidence>
<dbReference type="InterPro" id="IPR039425">
    <property type="entry name" value="RNA_pol_sigma-70-like"/>
</dbReference>
<dbReference type="Gene3D" id="1.10.1740.10">
    <property type="match status" value="1"/>
</dbReference>
<evidence type="ECO:0000259" key="5">
    <source>
        <dbReference type="Pfam" id="PF04542"/>
    </source>
</evidence>
<evidence type="ECO:0000256" key="4">
    <source>
        <dbReference type="ARBA" id="ARBA00023163"/>
    </source>
</evidence>
<dbReference type="InterPro" id="IPR036388">
    <property type="entry name" value="WH-like_DNA-bd_sf"/>
</dbReference>
<accession>A7NKY4</accession>
<dbReference type="NCBIfam" id="TIGR02937">
    <property type="entry name" value="sigma70-ECF"/>
    <property type="match status" value="1"/>
</dbReference>
<keyword evidence="2" id="KW-0805">Transcription regulation</keyword>
<dbReference type="Pfam" id="PF04542">
    <property type="entry name" value="Sigma70_r2"/>
    <property type="match status" value="1"/>
</dbReference>
<dbReference type="InterPro" id="IPR013249">
    <property type="entry name" value="RNA_pol_sigma70_r4_t2"/>
</dbReference>
<dbReference type="HOGENOM" id="CLU_047691_3_0_0"/>
<dbReference type="GO" id="GO:0016987">
    <property type="term" value="F:sigma factor activity"/>
    <property type="evidence" value="ECO:0007669"/>
    <property type="project" value="UniProtKB-KW"/>
</dbReference>
<dbReference type="InterPro" id="IPR013325">
    <property type="entry name" value="RNA_pol_sigma_r2"/>
</dbReference>
<dbReference type="STRING" id="383372.Rcas_2068"/>
<evidence type="ECO:0000259" key="6">
    <source>
        <dbReference type="Pfam" id="PF08281"/>
    </source>
</evidence>
<reference evidence="7 8" key="1">
    <citation type="submission" date="2007-08" db="EMBL/GenBank/DDBJ databases">
        <title>Complete sequence of Roseiflexus castenholzii DSM 13941.</title>
        <authorList>
            <consortium name="US DOE Joint Genome Institute"/>
            <person name="Copeland A."/>
            <person name="Lucas S."/>
            <person name="Lapidus A."/>
            <person name="Barry K."/>
            <person name="Glavina del Rio T."/>
            <person name="Dalin E."/>
            <person name="Tice H."/>
            <person name="Pitluck S."/>
            <person name="Thompson L.S."/>
            <person name="Brettin T."/>
            <person name="Bruce D."/>
            <person name="Detter J.C."/>
            <person name="Han C."/>
            <person name="Tapia R."/>
            <person name="Schmutz J."/>
            <person name="Larimer F."/>
            <person name="Land M."/>
            <person name="Hauser L."/>
            <person name="Kyrpides N."/>
            <person name="Mikhailova N."/>
            <person name="Bryant D.A."/>
            <person name="Hanada S."/>
            <person name="Tsukatani Y."/>
            <person name="Richardson P."/>
        </authorList>
    </citation>
    <scope>NUCLEOTIDE SEQUENCE [LARGE SCALE GENOMIC DNA]</scope>
    <source>
        <strain evidence="8">DSM 13941 / HLO8</strain>
    </source>
</reference>
<protein>
    <submittedName>
        <fullName evidence="7">RNA polymerase, sigma-24 subunit, ECF subfamily</fullName>
    </submittedName>
</protein>
<name>A7NKY4_ROSCS</name>
<dbReference type="InterPro" id="IPR007627">
    <property type="entry name" value="RNA_pol_sigma70_r2"/>
</dbReference>
<keyword evidence="8" id="KW-1185">Reference proteome</keyword>
<evidence type="ECO:0000256" key="2">
    <source>
        <dbReference type="ARBA" id="ARBA00023015"/>
    </source>
</evidence>
<gene>
    <name evidence="7" type="ordered locus">Rcas_2068</name>
</gene>
<keyword evidence="4" id="KW-0804">Transcription</keyword>
<dbReference type="Gene3D" id="1.10.10.10">
    <property type="entry name" value="Winged helix-like DNA-binding domain superfamily/Winged helix DNA-binding domain"/>
    <property type="match status" value="1"/>
</dbReference>
<dbReference type="InterPro" id="IPR013324">
    <property type="entry name" value="RNA_pol_sigma_r3/r4-like"/>
</dbReference>
<dbReference type="EMBL" id="CP000804">
    <property type="protein sequence ID" value="ABU58154.1"/>
    <property type="molecule type" value="Genomic_DNA"/>
</dbReference>
<proteinExistence type="inferred from homology"/>
<keyword evidence="3" id="KW-0731">Sigma factor</keyword>
<dbReference type="KEGG" id="rca:Rcas_2068"/>
<dbReference type="RefSeq" id="WP_012120578.1">
    <property type="nucleotide sequence ID" value="NC_009767.1"/>
</dbReference>
<evidence type="ECO:0000256" key="1">
    <source>
        <dbReference type="ARBA" id="ARBA00010641"/>
    </source>
</evidence>
<dbReference type="Pfam" id="PF08281">
    <property type="entry name" value="Sigma70_r4_2"/>
    <property type="match status" value="1"/>
</dbReference>